<evidence type="ECO:0000259" key="3">
    <source>
        <dbReference type="Pfam" id="PF05431"/>
    </source>
</evidence>
<feature type="region of interest" description="Disordered" evidence="1">
    <location>
        <begin position="334"/>
        <end position="353"/>
    </location>
</feature>
<proteinExistence type="predicted"/>
<dbReference type="EMBL" id="LXLT01000150">
    <property type="protein sequence ID" value="OFD68761.1"/>
    <property type="molecule type" value="Genomic_DNA"/>
</dbReference>
<dbReference type="GO" id="GO:0090729">
    <property type="term" value="F:toxin activity"/>
    <property type="evidence" value="ECO:0007669"/>
    <property type="project" value="InterPro"/>
</dbReference>
<dbReference type="PATRIC" id="fig|86662.25.peg.6188"/>
<dbReference type="CDD" id="cd00161">
    <property type="entry name" value="beta-trefoil_Ricin-like"/>
    <property type="match status" value="1"/>
</dbReference>
<accession>A0A1E8AY17</accession>
<dbReference type="InterPro" id="IPR008872">
    <property type="entry name" value="Toxin_P42"/>
</dbReference>
<feature type="domain" description="Ricin B lectin" evidence="4">
    <location>
        <begin position="31"/>
        <end position="101"/>
    </location>
</feature>
<evidence type="ECO:0000313" key="5">
    <source>
        <dbReference type="EMBL" id="OFD68761.1"/>
    </source>
</evidence>
<dbReference type="Gene3D" id="2.80.10.50">
    <property type="match status" value="1"/>
</dbReference>
<protein>
    <submittedName>
        <fullName evidence="5">P42 family toxin2</fullName>
    </submittedName>
</protein>
<organism evidence="5 6">
    <name type="scientific">Bacillus mycoides</name>
    <dbReference type="NCBI Taxonomy" id="1405"/>
    <lineage>
        <taxon>Bacteria</taxon>
        <taxon>Bacillati</taxon>
        <taxon>Bacillota</taxon>
        <taxon>Bacilli</taxon>
        <taxon>Bacillales</taxon>
        <taxon>Bacillaceae</taxon>
        <taxon>Bacillus</taxon>
        <taxon>Bacillus cereus group</taxon>
    </lineage>
</organism>
<dbReference type="Pfam" id="PF14200">
    <property type="entry name" value="RicinB_lectin_2"/>
    <property type="match status" value="1"/>
</dbReference>
<name>A0A1E8AY17_BACMY</name>
<evidence type="ECO:0000256" key="1">
    <source>
        <dbReference type="SAM" id="MobiDB-lite"/>
    </source>
</evidence>
<feature type="signal peptide" evidence="2">
    <location>
        <begin position="1"/>
        <end position="23"/>
    </location>
</feature>
<evidence type="ECO:0000259" key="4">
    <source>
        <dbReference type="Pfam" id="PF14200"/>
    </source>
</evidence>
<evidence type="ECO:0000256" key="2">
    <source>
        <dbReference type="SAM" id="SignalP"/>
    </source>
</evidence>
<dbReference type="Proteomes" id="UP000175706">
    <property type="component" value="Unassembled WGS sequence"/>
</dbReference>
<reference evidence="5 6" key="1">
    <citation type="submission" date="2016-05" db="EMBL/GenBank/DDBJ databases">
        <title>Bacillus thuringiensis and Bacillus weihenstephanensis as novel biocontrol agents of wilt causing Verticillium species.</title>
        <authorList>
            <person name="Hollensteiner J."/>
            <person name="Wemheuer F."/>
            <person name="Harting R."/>
            <person name="Kolarzyk A."/>
            <person name="Diaz-Valerio S."/>
            <person name="Poehlein A."/>
            <person name="Brzuszkiewicz E."/>
            <person name="Nesemann K."/>
            <person name="Braus-Stromeyer S."/>
            <person name="Braus G."/>
            <person name="Daniel R."/>
            <person name="Liesegang H."/>
        </authorList>
    </citation>
    <scope>NUCLEOTIDE SEQUENCE [LARGE SCALE GENOMIC DNA]</scope>
    <source>
        <strain evidence="5 6">GOE8</strain>
    </source>
</reference>
<sequence>MKSISKKVMAGLLVGATSLSIWAPISEAAAPENNRYYNIQLKSNQKKVWNVSQASNDKDRAILLWQGGSADNEKFAFFQLDGGAYAIVNKNSGKIVTIGDASWFGDRNIIPGRDTLQQQSWNGEAKQKWNLRDLGDNNYEIMNQGNGKVASYAWQGTLADNVEYVDLDNSNPSDADRVFTLFNGTVNIFGQNITFFNDTISVPKLPATGTRPDAPNYTGGVDQQLPQASNSVVVGASLIPCFMVNDNQASDYTKIHNSPYYTLVKEEYWDKTFSAVIPAGLTRNYSFKTGMSSVDQQKMTDTLSMKIGADLGLKFGEQSASIKSEVSRTLQTEISTTNTEATEETVTSTVESEAGKTTGFTEYQLATKYTLKRADGSIVSDPWVVKNNKITIARKNAQ</sequence>
<keyword evidence="2" id="KW-0732">Signal</keyword>
<feature type="compositionally biased region" description="Low complexity" evidence="1">
    <location>
        <begin position="334"/>
        <end position="352"/>
    </location>
</feature>
<dbReference type="SUPFAM" id="SSF50370">
    <property type="entry name" value="Ricin B-like lectins"/>
    <property type="match status" value="1"/>
</dbReference>
<feature type="chain" id="PRO_5038728146" evidence="2">
    <location>
        <begin position="24"/>
        <end position="398"/>
    </location>
</feature>
<dbReference type="InterPro" id="IPR035992">
    <property type="entry name" value="Ricin_B-like_lectins"/>
</dbReference>
<dbReference type="AlphaFoldDB" id="A0A1E8AY17"/>
<dbReference type="RefSeq" id="WP_070144216.1">
    <property type="nucleotide sequence ID" value="NZ_LXLT01000150.1"/>
</dbReference>
<dbReference type="InterPro" id="IPR000772">
    <property type="entry name" value="Ricin_B_lectin"/>
</dbReference>
<gene>
    <name evidence="5" type="ORF">BWGOE8_59650</name>
</gene>
<feature type="domain" description="Insecticidal crystal toxin" evidence="3">
    <location>
        <begin position="232"/>
        <end position="387"/>
    </location>
</feature>
<dbReference type="Pfam" id="PF05431">
    <property type="entry name" value="Toxin_10"/>
    <property type="match status" value="1"/>
</dbReference>
<evidence type="ECO:0000313" key="6">
    <source>
        <dbReference type="Proteomes" id="UP000175706"/>
    </source>
</evidence>
<comment type="caution">
    <text evidence="5">The sequence shown here is derived from an EMBL/GenBank/DDBJ whole genome shotgun (WGS) entry which is preliminary data.</text>
</comment>